<sequence length="93" mass="10955">MAFMQQQQQQQQMQIKEFRDFLSSYNRLTESCFTDCIKDFTGRKLSDKESKCASNCMEKYLKMTMRVSQRFQEYQVQQNEGLMAAKQAAMGGH</sequence>
<keyword evidence="5 8" id="KW-0811">Translocation</keyword>
<comment type="domain">
    <text evidence="8">The twin CX3C motif contains 4 conserved Cys residues that form 2 disulfide bonds in the mitochondrial intermembrane space.</text>
</comment>
<dbReference type="RefSeq" id="XP_038075510.1">
    <property type="nucleotide sequence ID" value="XM_038219582.1"/>
</dbReference>
<dbReference type="SUPFAM" id="SSF144122">
    <property type="entry name" value="Tim10-like"/>
    <property type="match status" value="1"/>
</dbReference>
<accession>A0A914BI21</accession>
<evidence type="ECO:0000313" key="10">
    <source>
        <dbReference type="EnsemblMetazoa" id="XP_038075511.1"/>
    </source>
</evidence>
<dbReference type="OrthoDB" id="1551503at2759"/>
<evidence type="ECO:0000256" key="5">
    <source>
        <dbReference type="ARBA" id="ARBA00023010"/>
    </source>
</evidence>
<evidence type="ECO:0000256" key="1">
    <source>
        <dbReference type="ARBA" id="ARBA00022448"/>
    </source>
</evidence>
<keyword evidence="7 8" id="KW-1015">Disulfide bond</keyword>
<evidence type="ECO:0000256" key="8">
    <source>
        <dbReference type="RuleBase" id="RU367043"/>
    </source>
</evidence>
<name>A0A914BI21_PATMI</name>
<evidence type="ECO:0000313" key="11">
    <source>
        <dbReference type="Proteomes" id="UP000887568"/>
    </source>
</evidence>
<organism evidence="10 11">
    <name type="scientific">Patiria miniata</name>
    <name type="common">Bat star</name>
    <name type="synonym">Asterina miniata</name>
    <dbReference type="NCBI Taxonomy" id="46514"/>
    <lineage>
        <taxon>Eukaryota</taxon>
        <taxon>Metazoa</taxon>
        <taxon>Echinodermata</taxon>
        <taxon>Eleutherozoa</taxon>
        <taxon>Asterozoa</taxon>
        <taxon>Asteroidea</taxon>
        <taxon>Valvatacea</taxon>
        <taxon>Valvatida</taxon>
        <taxon>Asterinidae</taxon>
        <taxon>Patiria</taxon>
    </lineage>
</organism>
<dbReference type="GO" id="GO:0046872">
    <property type="term" value="F:metal ion binding"/>
    <property type="evidence" value="ECO:0007669"/>
    <property type="project" value="UniProtKB-KW"/>
</dbReference>
<evidence type="ECO:0000256" key="6">
    <source>
        <dbReference type="ARBA" id="ARBA00023128"/>
    </source>
</evidence>
<reference evidence="10" key="1">
    <citation type="submission" date="2022-11" db="UniProtKB">
        <authorList>
            <consortium name="EnsemblMetazoa"/>
        </authorList>
    </citation>
    <scope>IDENTIFICATION</scope>
</reference>
<comment type="subcellular location">
    <subcellularLocation>
        <location evidence="8">Mitochondrion inner membrane</location>
        <topology evidence="8">Peripheral membrane protein</topology>
        <orientation evidence="8">Intermembrane side</orientation>
    </subcellularLocation>
</comment>
<evidence type="ECO:0000256" key="3">
    <source>
        <dbReference type="ARBA" id="ARBA00022833"/>
    </source>
</evidence>
<dbReference type="Proteomes" id="UP000887568">
    <property type="component" value="Unplaced"/>
</dbReference>
<dbReference type="Gene3D" id="1.10.287.810">
    <property type="entry name" value="Mitochondrial import inner membrane translocase subunit tim13 like domains"/>
    <property type="match status" value="1"/>
</dbReference>
<dbReference type="GeneID" id="119743202"/>
<keyword evidence="8" id="KW-0472">Membrane</keyword>
<dbReference type="PANTHER" id="PTHR13172">
    <property type="entry name" value="MITOCHONDRIAL IMPORT INNER MEMBRANE TRANSLOCASE SUBUNIT TIM9B"/>
    <property type="match status" value="1"/>
</dbReference>
<keyword evidence="1 8" id="KW-0813">Transport</keyword>
<dbReference type="EnsemblMetazoa" id="XM_038219583.1">
    <property type="protein sequence ID" value="XP_038075511.1"/>
    <property type="gene ID" value="LOC119743202"/>
</dbReference>
<dbReference type="RefSeq" id="XP_038075511.1">
    <property type="nucleotide sequence ID" value="XM_038219583.1"/>
</dbReference>
<dbReference type="GO" id="GO:0005743">
    <property type="term" value="C:mitochondrial inner membrane"/>
    <property type="evidence" value="ECO:0007669"/>
    <property type="project" value="UniProtKB-SubCell"/>
</dbReference>
<evidence type="ECO:0000256" key="4">
    <source>
        <dbReference type="ARBA" id="ARBA00022927"/>
    </source>
</evidence>
<keyword evidence="8" id="KW-0143">Chaperone</keyword>
<feature type="domain" description="Tim10-like" evidence="9">
    <location>
        <begin position="10"/>
        <end position="73"/>
    </location>
</feature>
<keyword evidence="4 8" id="KW-0653">Protein transport</keyword>
<dbReference type="InterPro" id="IPR050673">
    <property type="entry name" value="Mito_inner_translocase_sub"/>
</dbReference>
<keyword evidence="11" id="KW-1185">Reference proteome</keyword>
<comment type="function">
    <text evidence="8">Mitochondrial intermembrane chaperone that participates in the import and insertion of some multi-pass transmembrane proteins into the mitochondrial inner membrane. Also required for the transfer of beta-barrel precursors from the TOM complex to the sorting and assembly machinery (SAM complex) of the outer membrane. Acts as a chaperone-like protein that protects the hydrophobic precursors from aggregation and guide them through the mitochondrial intermembrane space.</text>
</comment>
<dbReference type="GO" id="GO:0015031">
    <property type="term" value="P:protein transport"/>
    <property type="evidence" value="ECO:0007669"/>
    <property type="project" value="UniProtKB-KW"/>
</dbReference>
<dbReference type="EnsemblMetazoa" id="XM_038219582.1">
    <property type="protein sequence ID" value="XP_038075510.1"/>
    <property type="gene ID" value="LOC119743202"/>
</dbReference>
<dbReference type="InterPro" id="IPR035427">
    <property type="entry name" value="Tim10-like_dom_sf"/>
</dbReference>
<proteinExistence type="inferred from homology"/>
<keyword evidence="8" id="KW-0999">Mitochondrion inner membrane</keyword>
<evidence type="ECO:0000256" key="2">
    <source>
        <dbReference type="ARBA" id="ARBA00022723"/>
    </source>
</evidence>
<dbReference type="Pfam" id="PF02953">
    <property type="entry name" value="zf-Tim10_DDP"/>
    <property type="match status" value="1"/>
</dbReference>
<dbReference type="OMA" id="QDFLRMY"/>
<keyword evidence="2" id="KW-0479">Metal-binding</keyword>
<dbReference type="InterPro" id="IPR004217">
    <property type="entry name" value="Tim10-like"/>
</dbReference>
<evidence type="ECO:0000256" key="7">
    <source>
        <dbReference type="ARBA" id="ARBA00023157"/>
    </source>
</evidence>
<keyword evidence="6 8" id="KW-0496">Mitochondrion</keyword>
<protein>
    <recommendedName>
        <fullName evidence="8">Mitochondrial import inner membrane translocase subunit</fullName>
    </recommendedName>
</protein>
<evidence type="ECO:0000259" key="9">
    <source>
        <dbReference type="Pfam" id="PF02953"/>
    </source>
</evidence>
<keyword evidence="3" id="KW-0862">Zinc</keyword>
<comment type="subunit">
    <text evidence="8">Heterohexamer.</text>
</comment>
<comment type="similarity">
    <text evidence="8">Belongs to the small Tim family.</text>
</comment>
<dbReference type="AlphaFoldDB" id="A0A914BI21"/>